<sequence length="426" mass="50303">MGEVWIRDADQLEKEIERITTIAQQMGLDFFPMHYELCPADVIYAIGAYGMPTRFSHWSFGKSFNRMKMDYDFNLNRIYELVINSNPCQAFLLEKNSLLQNKVIAAHVLGHSDFFKNNAYFSLTNRNMVESMSVTAGQIREMEFEYGREAVESFLDAALSIKEHVDPLSVMRDGTIHGVPQQTLSDNKEEKDILLFIAHNSDHLEDWQRNILYRVREEMLYFWPQLETKIMNEGWATFWHIRIMRELDLKEKEAVEFAKMNAAVTLPSATGINPYHLGLRMFEYLEREYGLDMIFEIRESNNDVSFIRNYLIPELVERMDLYLFKKQGEEYRITSKEWEKIQERLILSRTNGGYPYIVAVDDDYNRKGELYLLHKYEGLELDQSYVRKTLPYVYTLWGRPVHLETVLGNRPVLFTYDGVKENHTFL</sequence>
<dbReference type="Pfam" id="PF24755">
    <property type="entry name" value="SpoVR_C"/>
    <property type="match status" value="1"/>
</dbReference>
<accession>A0ABV9PWR8</accession>
<dbReference type="PANTHER" id="PTHR30029">
    <property type="entry name" value="STAGE V SPORULATION PROTEIN R"/>
    <property type="match status" value="1"/>
</dbReference>
<dbReference type="InterPro" id="IPR056174">
    <property type="entry name" value="SpoVR_N"/>
</dbReference>
<dbReference type="Proteomes" id="UP001596002">
    <property type="component" value="Unassembled WGS sequence"/>
</dbReference>
<dbReference type="InterPro" id="IPR057008">
    <property type="entry name" value="SpoVR-like_C"/>
</dbReference>
<keyword evidence="4" id="KW-1185">Reference proteome</keyword>
<dbReference type="PANTHER" id="PTHR30029:SF2">
    <property type="entry name" value="STAGE V SPORULATION PROTEIN R"/>
    <property type="match status" value="1"/>
</dbReference>
<comment type="caution">
    <text evidence="3">The sequence shown here is derived from an EMBL/GenBank/DDBJ whole genome shotgun (WGS) entry which is preliminary data.</text>
</comment>
<dbReference type="Pfam" id="PF04293">
    <property type="entry name" value="SpoVR"/>
    <property type="match status" value="2"/>
</dbReference>
<evidence type="ECO:0000313" key="4">
    <source>
        <dbReference type="Proteomes" id="UP001596002"/>
    </source>
</evidence>
<feature type="domain" description="SpoVR protein-like N-terminal" evidence="1">
    <location>
        <begin position="186"/>
        <end position="352"/>
    </location>
</feature>
<feature type="domain" description="SpoVR protein-like N-terminal" evidence="1">
    <location>
        <begin position="9"/>
        <end position="171"/>
    </location>
</feature>
<gene>
    <name evidence="3" type="ORF">ACFO8Q_03945</name>
</gene>
<evidence type="ECO:0000313" key="3">
    <source>
        <dbReference type="EMBL" id="MFC4766534.1"/>
    </source>
</evidence>
<dbReference type="EMBL" id="JBHSHC010000023">
    <property type="protein sequence ID" value="MFC4766534.1"/>
    <property type="molecule type" value="Genomic_DNA"/>
</dbReference>
<feature type="domain" description="SpoVR-like C-terminal" evidence="2">
    <location>
        <begin position="355"/>
        <end position="406"/>
    </location>
</feature>
<evidence type="ECO:0000259" key="1">
    <source>
        <dbReference type="Pfam" id="PF04293"/>
    </source>
</evidence>
<dbReference type="InterPro" id="IPR007390">
    <property type="entry name" value="Spore_V_R"/>
</dbReference>
<reference evidence="4" key="1">
    <citation type="journal article" date="2019" name="Int. J. Syst. Evol. Microbiol.">
        <title>The Global Catalogue of Microorganisms (GCM) 10K type strain sequencing project: providing services to taxonomists for standard genome sequencing and annotation.</title>
        <authorList>
            <consortium name="The Broad Institute Genomics Platform"/>
            <consortium name="The Broad Institute Genome Sequencing Center for Infectious Disease"/>
            <person name="Wu L."/>
            <person name="Ma J."/>
        </authorList>
    </citation>
    <scope>NUCLEOTIDE SEQUENCE [LARGE SCALE GENOMIC DNA]</scope>
    <source>
        <strain evidence="4">WYCCWR 12678</strain>
    </source>
</reference>
<name>A0ABV9PWR8_9BACL</name>
<organism evidence="3 4">
    <name type="scientific">Effusibacillus consociatus</name>
    <dbReference type="NCBI Taxonomy" id="1117041"/>
    <lineage>
        <taxon>Bacteria</taxon>
        <taxon>Bacillati</taxon>
        <taxon>Bacillota</taxon>
        <taxon>Bacilli</taxon>
        <taxon>Bacillales</taxon>
        <taxon>Alicyclobacillaceae</taxon>
        <taxon>Effusibacillus</taxon>
    </lineage>
</organism>
<proteinExistence type="predicted"/>
<dbReference type="RefSeq" id="WP_380024433.1">
    <property type="nucleotide sequence ID" value="NZ_JBHSHC010000023.1"/>
</dbReference>
<evidence type="ECO:0000259" key="2">
    <source>
        <dbReference type="Pfam" id="PF24755"/>
    </source>
</evidence>
<protein>
    <submittedName>
        <fullName evidence="3">SpoVR family protein</fullName>
    </submittedName>
</protein>